<dbReference type="EMBL" id="KI290159">
    <property type="protein sequence ID" value="ESA07573.1"/>
    <property type="molecule type" value="Genomic_DNA"/>
</dbReference>
<proteinExistence type="predicted"/>
<protein>
    <submittedName>
        <fullName evidence="1">Uncharacterized protein</fullName>
    </submittedName>
</protein>
<organism evidence="1">
    <name type="scientific">Rhizophagus irregularis (strain DAOM 181602 / DAOM 197198 / MUCL 43194)</name>
    <name type="common">Arbuscular mycorrhizal fungus</name>
    <name type="synonym">Glomus intraradices</name>
    <dbReference type="NCBI Taxonomy" id="747089"/>
    <lineage>
        <taxon>Eukaryota</taxon>
        <taxon>Fungi</taxon>
        <taxon>Fungi incertae sedis</taxon>
        <taxon>Mucoromycota</taxon>
        <taxon>Glomeromycotina</taxon>
        <taxon>Glomeromycetes</taxon>
        <taxon>Glomerales</taxon>
        <taxon>Glomeraceae</taxon>
        <taxon>Rhizophagus</taxon>
    </lineage>
</organism>
<reference evidence="1" key="1">
    <citation type="submission" date="2013-07" db="EMBL/GenBank/DDBJ databases">
        <title>The genome of an arbuscular mycorrhizal fungus provides insights into the evolution of the oldest plant symbiosis.</title>
        <authorList>
            <consortium name="DOE Joint Genome Institute"/>
            <person name="Tisserant E."/>
            <person name="Malbreil M."/>
            <person name="Kuo A."/>
            <person name="Kohler A."/>
            <person name="Symeonidi A."/>
            <person name="Balestrini R."/>
            <person name="Charron P."/>
            <person name="Duensing N."/>
            <person name="Frei-dit-Frey N."/>
            <person name="Gianinazzi-Pearson V."/>
            <person name="Gilbert B."/>
            <person name="Handa Y."/>
            <person name="Hijri M."/>
            <person name="Kaul R."/>
            <person name="Kawaguchi M."/>
            <person name="Krajinski F."/>
            <person name="Lammers P."/>
            <person name="Lapierre D."/>
            <person name="Masclaux F.G."/>
            <person name="Murat C."/>
            <person name="Morin E."/>
            <person name="Ndikumana S."/>
            <person name="Pagni M."/>
            <person name="Petitpierre D."/>
            <person name="Requena N."/>
            <person name="Rosikiewicz P."/>
            <person name="Riley R."/>
            <person name="Saito K."/>
            <person name="San Clemente H."/>
            <person name="Shapiro H."/>
            <person name="van Tuinen D."/>
            <person name="Becard G."/>
            <person name="Bonfante P."/>
            <person name="Paszkowski U."/>
            <person name="Shachar-Hill Y."/>
            <person name="Young J.P."/>
            <person name="Sanders I.R."/>
            <person name="Henrissat B."/>
            <person name="Rensing S.A."/>
            <person name="Grigoriev I.V."/>
            <person name="Corradi N."/>
            <person name="Roux C."/>
            <person name="Martin F."/>
        </authorList>
    </citation>
    <scope>NUCLEOTIDE SEQUENCE</scope>
    <source>
        <strain evidence="1">DAOM 197198</strain>
    </source>
</reference>
<evidence type="ECO:0000313" key="1">
    <source>
        <dbReference type="EMBL" id="ESA07573.1"/>
    </source>
</evidence>
<gene>
    <name evidence="1" type="ORF">GLOINDRAFT_32704</name>
</gene>
<accession>U9TMR4</accession>
<dbReference type="AlphaFoldDB" id="U9TMR4"/>
<name>U9TMR4_RHIID</name>
<sequence>MLLKKLYKSTISEDRESASTASYLVAENEILLNEIHEIQQLEKKEPIVELFAHYDSHIANIDIV</sequence>
<dbReference type="HOGENOM" id="CLU_2868748_0_0_1"/>